<feature type="transmembrane region" description="Helical" evidence="1">
    <location>
        <begin position="35"/>
        <end position="51"/>
    </location>
</feature>
<evidence type="ECO:0000313" key="3">
    <source>
        <dbReference type="Proteomes" id="UP001214854"/>
    </source>
</evidence>
<accession>A0ABT5HSR9</accession>
<protein>
    <submittedName>
        <fullName evidence="2">Uncharacterized protein</fullName>
    </submittedName>
</protein>
<gene>
    <name evidence="2" type="ORF">PQU92_07410</name>
</gene>
<organism evidence="2 3">
    <name type="scientific">Asticcacaulis aquaticus</name>
    <dbReference type="NCBI Taxonomy" id="2984212"/>
    <lineage>
        <taxon>Bacteria</taxon>
        <taxon>Pseudomonadati</taxon>
        <taxon>Pseudomonadota</taxon>
        <taxon>Alphaproteobacteria</taxon>
        <taxon>Caulobacterales</taxon>
        <taxon>Caulobacteraceae</taxon>
        <taxon>Asticcacaulis</taxon>
    </lineage>
</organism>
<evidence type="ECO:0000313" key="2">
    <source>
        <dbReference type="EMBL" id="MDC7683099.1"/>
    </source>
</evidence>
<dbReference type="Proteomes" id="UP001214854">
    <property type="component" value="Unassembled WGS sequence"/>
</dbReference>
<keyword evidence="1" id="KW-0812">Transmembrane</keyword>
<keyword evidence="3" id="KW-1185">Reference proteome</keyword>
<comment type="caution">
    <text evidence="2">The sequence shown here is derived from an EMBL/GenBank/DDBJ whole genome shotgun (WGS) entry which is preliminary data.</text>
</comment>
<proteinExistence type="predicted"/>
<keyword evidence="1" id="KW-1133">Transmembrane helix</keyword>
<name>A0ABT5HSR9_9CAUL</name>
<reference evidence="2 3" key="1">
    <citation type="submission" date="2023-01" db="EMBL/GenBank/DDBJ databases">
        <title>Novel species of the genus Asticcacaulis isolated from rivers.</title>
        <authorList>
            <person name="Lu H."/>
        </authorList>
    </citation>
    <scope>NUCLEOTIDE SEQUENCE [LARGE SCALE GENOMIC DNA]</scope>
    <source>
        <strain evidence="2 3">BYS171W</strain>
    </source>
</reference>
<dbReference type="EMBL" id="JAQQKX010000004">
    <property type="protein sequence ID" value="MDC7683099.1"/>
    <property type="molecule type" value="Genomic_DNA"/>
</dbReference>
<feature type="transmembrane region" description="Helical" evidence="1">
    <location>
        <begin position="12"/>
        <end position="29"/>
    </location>
</feature>
<dbReference type="RefSeq" id="WP_272747577.1">
    <property type="nucleotide sequence ID" value="NZ_JAQQKX010000004.1"/>
</dbReference>
<keyword evidence="1" id="KW-0472">Membrane</keyword>
<evidence type="ECO:0000256" key="1">
    <source>
        <dbReference type="SAM" id="Phobius"/>
    </source>
</evidence>
<sequence length="57" mass="6594">MKSALDFIVRKEGLIILLVIGATSLFFLPDWSSRLEMVLFMGLMLVGRFYLKTKQKK</sequence>